<dbReference type="Pfam" id="PF02493">
    <property type="entry name" value="MORN"/>
    <property type="match status" value="10"/>
</dbReference>
<dbReference type="PANTHER" id="PTHR23084:SF263">
    <property type="entry name" value="MORN REPEAT-CONTAINING PROTEIN 1"/>
    <property type="match status" value="1"/>
</dbReference>
<dbReference type="InterPro" id="IPR001096">
    <property type="entry name" value="Peptidase_C13"/>
</dbReference>
<reference evidence="3 4" key="1">
    <citation type="submission" date="2023-02" db="EMBL/GenBank/DDBJ databases">
        <title>Evolution of Hrp T3SS in non-pathogenic Pseudomonas fluorescens.</title>
        <authorList>
            <person name="Liao K."/>
            <person name="Wei H."/>
            <person name="Gu Y."/>
        </authorList>
    </citation>
    <scope>NUCLEOTIDE SEQUENCE [LARGE SCALE GENOMIC DNA]</scope>
    <source>
        <strain evidence="3 4">FP1935</strain>
    </source>
</reference>
<dbReference type="PROSITE" id="PS51257">
    <property type="entry name" value="PROKAR_LIPOPROTEIN"/>
    <property type="match status" value="1"/>
</dbReference>
<evidence type="ECO:0000256" key="1">
    <source>
        <dbReference type="ARBA" id="ARBA00022737"/>
    </source>
</evidence>
<dbReference type="SUPFAM" id="SSF82185">
    <property type="entry name" value="Histone H3 K4-specific methyltransferase SET7/9 N-terminal domain"/>
    <property type="match status" value="3"/>
</dbReference>
<name>A0ABY9EVB6_9PSED</name>
<evidence type="ECO:0000256" key="2">
    <source>
        <dbReference type="SAM" id="MobiDB-lite"/>
    </source>
</evidence>
<dbReference type="InterPro" id="IPR029030">
    <property type="entry name" value="Caspase-like_dom_sf"/>
</dbReference>
<dbReference type="Proteomes" id="UP001239418">
    <property type="component" value="Chromosome"/>
</dbReference>
<dbReference type="SMART" id="SM00698">
    <property type="entry name" value="MORN"/>
    <property type="match status" value="11"/>
</dbReference>
<dbReference type="EMBL" id="CP117454">
    <property type="protein sequence ID" value="WLG84220.1"/>
    <property type="molecule type" value="Genomic_DNA"/>
</dbReference>
<dbReference type="Gene3D" id="3.40.50.1460">
    <property type="match status" value="1"/>
</dbReference>
<accession>A0ABY9EVB6</accession>
<organism evidence="3 4">
    <name type="scientific">Pseudomonas cucumis</name>
    <dbReference type="NCBI Taxonomy" id="2954082"/>
    <lineage>
        <taxon>Bacteria</taxon>
        <taxon>Pseudomonadati</taxon>
        <taxon>Pseudomonadota</taxon>
        <taxon>Gammaproteobacteria</taxon>
        <taxon>Pseudomonadales</taxon>
        <taxon>Pseudomonadaceae</taxon>
        <taxon>Pseudomonas</taxon>
    </lineage>
</organism>
<dbReference type="RefSeq" id="WP_305447037.1">
    <property type="nucleotide sequence ID" value="NZ_CP117454.1"/>
</dbReference>
<evidence type="ECO:0000313" key="3">
    <source>
        <dbReference type="EMBL" id="WLG84220.1"/>
    </source>
</evidence>
<dbReference type="PANTHER" id="PTHR23084">
    <property type="entry name" value="PHOSPHATIDYLINOSITOL-4-PHOSPHATE 5-KINASE RELATED"/>
    <property type="match status" value="1"/>
</dbReference>
<keyword evidence="4" id="KW-1185">Reference proteome</keyword>
<keyword evidence="1" id="KW-0677">Repeat</keyword>
<protein>
    <submittedName>
        <fullName evidence="3">C13 family peptidase</fullName>
    </submittedName>
</protein>
<dbReference type="Gene3D" id="2.20.110.10">
    <property type="entry name" value="Histone H3 K4-specific methyltransferase SET7/9 N-terminal domain"/>
    <property type="match status" value="4"/>
</dbReference>
<sequence>MRSLALLALTLLLTACGDGESLLPPDARLPDGGRYRGDLVNGLLQGEGRIDYPNGSWYAGQFDKGQWHGQGEWHGSNGEVYRGQFQQGLFDGQGTLTTTGSSYTGGFKAGRRDGEGTLKENAMTYRGEFKADQYSGLGRLELEDGSQYQGQFAHGKPNGEGQRSDASGNQFTGHFADGQLEGNGTFNSADGDIYVGGFKNNQLHGKGRYENADGDVWLGQFKEGVLSGKGELIGADSSHYIGQFSDWRFTGQGRLNLADGSFYIGQFDGDNYQGQGTLVLTDGTVQSGTWVNSQRVRDADGKLLPDPLELGLLAQGRLLDDALANVPASTPAVELYTLTLGGDGKQSVFLRESDYVANMLASRFGAFGQIRLVNHRDHLVDRPMATRENLRRAAQTLAERSGPEDLLFIYLTSHGTGEHELVLDQPRLELADLPADELAAVLAPLKKRDKIIVISSCYSGGFIPALKDERTLIMTAARADRVSFGCSEEANFTYFGDALFAQALNQTDDLEQAFKLASATVAERELADSFEASEPQIWAPKTVLSHWQLLRKQQARKALQSVSISKDEKSN</sequence>
<proteinExistence type="predicted"/>
<gene>
    <name evidence="3" type="ORF">PSH97_24575</name>
</gene>
<dbReference type="Pfam" id="PF01650">
    <property type="entry name" value="Peptidase_C13"/>
    <property type="match status" value="1"/>
</dbReference>
<evidence type="ECO:0000313" key="4">
    <source>
        <dbReference type="Proteomes" id="UP001239418"/>
    </source>
</evidence>
<feature type="region of interest" description="Disordered" evidence="2">
    <location>
        <begin position="149"/>
        <end position="179"/>
    </location>
</feature>
<dbReference type="SUPFAM" id="SSF52129">
    <property type="entry name" value="Caspase-like"/>
    <property type="match status" value="1"/>
</dbReference>
<dbReference type="InterPro" id="IPR003409">
    <property type="entry name" value="MORN"/>
</dbReference>